<dbReference type="InterPro" id="IPR048342">
    <property type="entry name" value="DUF1285_C"/>
</dbReference>
<comment type="caution">
    <text evidence="3">The sequence shown here is derived from an EMBL/GenBank/DDBJ whole genome shotgun (WGS) entry which is preliminary data.</text>
</comment>
<dbReference type="Gene3D" id="3.10.540.10">
    <property type="entry name" value="duf1285 like domain"/>
    <property type="match status" value="1"/>
</dbReference>
<dbReference type="Pfam" id="PF21028">
    <property type="entry name" value="DUF1285_C"/>
    <property type="match status" value="1"/>
</dbReference>
<feature type="domain" description="DUF1285" evidence="1">
    <location>
        <begin position="16"/>
        <end position="82"/>
    </location>
</feature>
<evidence type="ECO:0000259" key="1">
    <source>
        <dbReference type="Pfam" id="PF06938"/>
    </source>
</evidence>
<dbReference type="PATRIC" id="fig|1197174.4.peg.173"/>
<dbReference type="InterPro" id="IPR023361">
    <property type="entry name" value="DUF1285_beta_roll_sf"/>
</dbReference>
<feature type="domain" description="DUF1285" evidence="2">
    <location>
        <begin position="83"/>
        <end position="174"/>
    </location>
</feature>
<accession>J1YGN8</accession>
<evidence type="ECO:0008006" key="5">
    <source>
        <dbReference type="Google" id="ProtNLM"/>
    </source>
</evidence>
<gene>
    <name evidence="3" type="ORF">AEST_01760</name>
</gene>
<organism evidence="3 4">
    <name type="scientific">Alishewanella aestuarii B11</name>
    <dbReference type="NCBI Taxonomy" id="1197174"/>
    <lineage>
        <taxon>Bacteria</taxon>
        <taxon>Pseudomonadati</taxon>
        <taxon>Pseudomonadota</taxon>
        <taxon>Gammaproteobacteria</taxon>
        <taxon>Alteromonadales</taxon>
        <taxon>Alteromonadaceae</taxon>
        <taxon>Alishewanella</taxon>
    </lineage>
</organism>
<dbReference type="Pfam" id="PF06938">
    <property type="entry name" value="DUF1285_N"/>
    <property type="match status" value="1"/>
</dbReference>
<dbReference type="EMBL" id="ALAB01000001">
    <property type="protein sequence ID" value="EJI87135.1"/>
    <property type="molecule type" value="Genomic_DNA"/>
</dbReference>
<dbReference type="Gene3D" id="2.30.270.10">
    <property type="entry name" value="duf1285 protein"/>
    <property type="match status" value="1"/>
</dbReference>
<dbReference type="RefSeq" id="WP_008606363.1">
    <property type="nucleotide sequence ID" value="NZ_ALAB01000001.1"/>
</dbReference>
<evidence type="ECO:0000313" key="3">
    <source>
        <dbReference type="EMBL" id="EJI87135.1"/>
    </source>
</evidence>
<dbReference type="Proteomes" id="UP000012043">
    <property type="component" value="Unassembled WGS sequence"/>
</dbReference>
<protein>
    <recommendedName>
        <fullName evidence="5">DUF1285 domain-containing protein</fullName>
    </recommendedName>
</protein>
<dbReference type="AlphaFoldDB" id="J1YGN8"/>
<sequence length="183" mass="20590">MDLASLQQQLQQPKLAPVEQWDPPFCGDLPLRIDNQGRWWYQDGEITRPGLIKLFASVLIRQGADYFLQTPAEKVRIQVADAPFIALSSDWQAGPAGPELWLTTNLQDKIPVCADYPLLLQHYGGQQLPYLMLWRGLSARLHRNLYYQLLDQAQLQQDAAGSRAVLYSGGQPYLLASSDELPG</sequence>
<dbReference type="PIRSF" id="PIRSF029557">
    <property type="entry name" value="UCP029557"/>
    <property type="match status" value="1"/>
</dbReference>
<evidence type="ECO:0000313" key="4">
    <source>
        <dbReference type="Proteomes" id="UP000012043"/>
    </source>
</evidence>
<reference evidence="3 4" key="1">
    <citation type="journal article" date="2012" name="J. Bacteriol.">
        <title>Genome Sequence of Pectin-Degrading Alishewanella aestuarii Strain B11T, Isolated from Tidal Flat Sediment.</title>
        <authorList>
            <person name="Jung J."/>
            <person name="Choi S."/>
            <person name="Chun J."/>
            <person name="Park W."/>
        </authorList>
    </citation>
    <scope>NUCLEOTIDE SEQUENCE [LARGE SCALE GENOMIC DNA]</scope>
    <source>
        <strain evidence="3 4">B11</strain>
    </source>
</reference>
<name>J1YGN8_9ALTE</name>
<evidence type="ECO:0000259" key="2">
    <source>
        <dbReference type="Pfam" id="PF21028"/>
    </source>
</evidence>
<keyword evidence="4" id="KW-1185">Reference proteome</keyword>
<dbReference type="InterPro" id="IPR010707">
    <property type="entry name" value="DUF1285"/>
</dbReference>
<dbReference type="InterPro" id="IPR048341">
    <property type="entry name" value="DUF1285_N"/>
</dbReference>
<proteinExistence type="predicted"/>